<feature type="region of interest" description="Disordered" evidence="7">
    <location>
        <begin position="939"/>
        <end position="970"/>
    </location>
</feature>
<evidence type="ECO:0000259" key="8">
    <source>
        <dbReference type="PROSITE" id="PS50011"/>
    </source>
</evidence>
<feature type="binding site" evidence="6">
    <location>
        <position position="123"/>
    </location>
    <ligand>
        <name>ATP</name>
        <dbReference type="ChEBI" id="CHEBI:30616"/>
    </ligand>
</feature>
<proteinExistence type="predicted"/>
<dbReference type="FunFam" id="1.10.510.10:FF:000740">
    <property type="entry name" value="SNF1-related protein kinase, putative"/>
    <property type="match status" value="1"/>
</dbReference>
<evidence type="ECO:0000256" key="5">
    <source>
        <dbReference type="ARBA" id="ARBA00022840"/>
    </source>
</evidence>
<reference evidence="9 10" key="1">
    <citation type="submission" date="2014-06" db="EMBL/GenBank/DDBJ databases">
        <authorList>
            <person name="Swart Estienne"/>
        </authorList>
    </citation>
    <scope>NUCLEOTIDE SEQUENCE [LARGE SCALE GENOMIC DNA]</scope>
    <source>
        <strain evidence="9 10">130c</strain>
    </source>
</reference>
<evidence type="ECO:0000256" key="6">
    <source>
        <dbReference type="PROSITE-ProRule" id="PRU10141"/>
    </source>
</evidence>
<evidence type="ECO:0000256" key="3">
    <source>
        <dbReference type="ARBA" id="ARBA00022741"/>
    </source>
</evidence>
<dbReference type="PANTHER" id="PTHR24346">
    <property type="entry name" value="MAP/MICROTUBULE AFFINITY-REGULATING KINASE"/>
    <property type="match status" value="1"/>
</dbReference>
<dbReference type="SUPFAM" id="SSF56112">
    <property type="entry name" value="Protein kinase-like (PK-like)"/>
    <property type="match status" value="1"/>
</dbReference>
<dbReference type="GO" id="GO:0005524">
    <property type="term" value="F:ATP binding"/>
    <property type="evidence" value="ECO:0007669"/>
    <property type="project" value="UniProtKB-UniRule"/>
</dbReference>
<protein>
    <submittedName>
        <fullName evidence="9">Protein kinase domain containing protein</fullName>
    </submittedName>
</protein>
<dbReference type="PROSITE" id="PS00107">
    <property type="entry name" value="PROTEIN_KINASE_ATP"/>
    <property type="match status" value="1"/>
</dbReference>
<dbReference type="InterPro" id="IPR000719">
    <property type="entry name" value="Prot_kinase_dom"/>
</dbReference>
<evidence type="ECO:0000313" key="9">
    <source>
        <dbReference type="EMBL" id="CDW85641.1"/>
    </source>
</evidence>
<dbReference type="InterPro" id="IPR017441">
    <property type="entry name" value="Protein_kinase_ATP_BS"/>
</dbReference>
<dbReference type="InterPro" id="IPR011009">
    <property type="entry name" value="Kinase-like_dom_sf"/>
</dbReference>
<dbReference type="EMBL" id="CCKQ01013922">
    <property type="protein sequence ID" value="CDW85641.1"/>
    <property type="molecule type" value="Genomic_DNA"/>
</dbReference>
<feature type="domain" description="Protein kinase" evidence="8">
    <location>
        <begin position="94"/>
        <end position="346"/>
    </location>
</feature>
<feature type="compositionally biased region" description="Polar residues" evidence="7">
    <location>
        <begin position="598"/>
        <end position="609"/>
    </location>
</feature>
<feature type="compositionally biased region" description="Polar residues" evidence="7">
    <location>
        <begin position="642"/>
        <end position="659"/>
    </location>
</feature>
<evidence type="ECO:0000256" key="1">
    <source>
        <dbReference type="ARBA" id="ARBA00022527"/>
    </source>
</evidence>
<feature type="compositionally biased region" description="Polar residues" evidence="7">
    <location>
        <begin position="942"/>
        <end position="965"/>
    </location>
</feature>
<dbReference type="CDD" id="cd14335">
    <property type="entry name" value="UBA_SnRK1_plant"/>
    <property type="match status" value="1"/>
</dbReference>
<dbReference type="InterPro" id="IPR008271">
    <property type="entry name" value="Ser/Thr_kinase_AS"/>
</dbReference>
<dbReference type="Gene3D" id="1.10.510.10">
    <property type="entry name" value="Transferase(Phosphotransferase) domain 1"/>
    <property type="match status" value="1"/>
</dbReference>
<feature type="region of interest" description="Disordered" evidence="7">
    <location>
        <begin position="445"/>
        <end position="526"/>
    </location>
</feature>
<evidence type="ECO:0000313" key="10">
    <source>
        <dbReference type="Proteomes" id="UP000039865"/>
    </source>
</evidence>
<keyword evidence="1" id="KW-0723">Serine/threonine-protein kinase</keyword>
<dbReference type="GO" id="GO:0004674">
    <property type="term" value="F:protein serine/threonine kinase activity"/>
    <property type="evidence" value="ECO:0007669"/>
    <property type="project" value="UniProtKB-KW"/>
</dbReference>
<dbReference type="PROSITE" id="PS50011">
    <property type="entry name" value="PROTEIN_KINASE_DOM"/>
    <property type="match status" value="1"/>
</dbReference>
<evidence type="ECO:0000256" key="7">
    <source>
        <dbReference type="SAM" id="MobiDB-lite"/>
    </source>
</evidence>
<keyword evidence="5 6" id="KW-0067">ATP-binding</keyword>
<accession>A0A078AUF2</accession>
<dbReference type="Proteomes" id="UP000039865">
    <property type="component" value="Unassembled WGS sequence"/>
</dbReference>
<feature type="region of interest" description="Disordered" evidence="7">
    <location>
        <begin position="1007"/>
        <end position="1034"/>
    </location>
</feature>
<feature type="compositionally biased region" description="Basic and acidic residues" evidence="7">
    <location>
        <begin position="499"/>
        <end position="508"/>
    </location>
</feature>
<organism evidence="9 10">
    <name type="scientific">Stylonychia lemnae</name>
    <name type="common">Ciliate</name>
    <dbReference type="NCBI Taxonomy" id="5949"/>
    <lineage>
        <taxon>Eukaryota</taxon>
        <taxon>Sar</taxon>
        <taxon>Alveolata</taxon>
        <taxon>Ciliophora</taxon>
        <taxon>Intramacronucleata</taxon>
        <taxon>Spirotrichea</taxon>
        <taxon>Stichotrichia</taxon>
        <taxon>Sporadotrichida</taxon>
        <taxon>Oxytrichidae</taxon>
        <taxon>Stylonychinae</taxon>
        <taxon>Stylonychia</taxon>
    </lineage>
</organism>
<dbReference type="GO" id="GO:0035556">
    <property type="term" value="P:intracellular signal transduction"/>
    <property type="evidence" value="ECO:0007669"/>
    <property type="project" value="TreeGrafter"/>
</dbReference>
<keyword evidence="3 6" id="KW-0547">Nucleotide-binding</keyword>
<dbReference type="InParanoid" id="A0A078AUF2"/>
<feature type="compositionally biased region" description="Basic and acidic residues" evidence="7">
    <location>
        <begin position="558"/>
        <end position="582"/>
    </location>
</feature>
<keyword evidence="2" id="KW-0808">Transferase</keyword>
<feature type="compositionally biased region" description="Polar residues" evidence="7">
    <location>
        <begin position="463"/>
        <end position="472"/>
    </location>
</feature>
<dbReference type="AlphaFoldDB" id="A0A078AUF2"/>
<dbReference type="PANTHER" id="PTHR24346:SF82">
    <property type="entry name" value="KP78A-RELATED"/>
    <property type="match status" value="1"/>
</dbReference>
<dbReference type="CDD" id="cd14003">
    <property type="entry name" value="STKc_AMPK-like"/>
    <property type="match status" value="1"/>
</dbReference>
<feature type="compositionally biased region" description="Low complexity" evidence="7">
    <location>
        <begin position="610"/>
        <end position="622"/>
    </location>
</feature>
<feature type="compositionally biased region" description="Low complexity" evidence="7">
    <location>
        <begin position="445"/>
        <end position="462"/>
    </location>
</feature>
<name>A0A078AUF2_STYLE</name>
<gene>
    <name evidence="9" type="primary">Contig16000.g17052</name>
    <name evidence="9" type="ORF">STYLEM_14723</name>
</gene>
<feature type="region of interest" description="Disordered" evidence="7">
    <location>
        <begin position="21"/>
        <end position="57"/>
    </location>
</feature>
<feature type="compositionally biased region" description="Low complexity" evidence="7">
    <location>
        <begin position="629"/>
        <end position="641"/>
    </location>
</feature>
<dbReference type="Pfam" id="PF00069">
    <property type="entry name" value="Pkinase"/>
    <property type="match status" value="1"/>
</dbReference>
<dbReference type="SMART" id="SM00220">
    <property type="entry name" value="S_TKc"/>
    <property type="match status" value="1"/>
</dbReference>
<feature type="region of interest" description="Disordered" evidence="7">
    <location>
        <begin position="547"/>
        <end position="667"/>
    </location>
</feature>
<keyword evidence="10" id="KW-1185">Reference proteome</keyword>
<sequence length="1130" mass="129726">MKSITKYNNDAEIDEFILSDQVSNKRQKKPSQDKDRSYQKQINDSFQDEHPSKANDSSINVKEALAIQNQAQRQAHANIKKGKQDQRTKSIGHYIIGKAIGEGTFGKVKLGTHILTGERVAVKILEKDKITEDADVERVEREIKILKLIRHPNIIQLYEIIETPKQLYLIMEYASGGELFDYIVANSRLKEKEACKFFQQIISGVEYLHQLNIVHRDLKPENLLLDHENNIKLVDFGLSNTYEKGATLKTACGSPCYAAPEMIAGERYFGSKVDIWSCGVILYAMICGYLPFEDPDTAKLYNKILKGDVQIPKFVSTNGKDLIKKVLNTDPDKRYKADDIKTHAWYQQFQPICENQGLIIGENIIPVEPKIVEMLEQFGFKADYAQKCLNNNKHNQVTTVYYLLHKRYEQQGILPSHFNIHSQTQLKPQKGQQEDQKLLQIEEQYKQQKQQKGKEQSQTQSKPNQAQKQPNDQHPKNKVNLSAIEDRETDTINKSMVESSKEDKDKVNKTFNSGVPTKPAKAPKLSVDSQLKARKLLQNLDFNKLFVKRGSGSTPNKNEQESKKEEDDRNHIQTIEKSEKNANRNINNKRQNDNIQNRGNENQQNKRTPSSVRSRTNSFSSRGSKMGNRRQSVQNQSQNQNATSSKRSSLSFRNKSNIPQKDGEINQHQDQAIFSNRREISPIIPIRHQTGHPYQQPQYNHLTIQDPNTQYMNMNPFIDQSQLYQPPHFPHSAATRIPLNNSHIQNQQPPSQFYLPNQQSGSMQQVSANYLQMKQMAQIFPYAQSTTNYNKNRAPYNRQIIQRRKSNPSYPQMNYSQQNIPPIYSQNNQNLMIDPNLNQAMFLRNNQMLNNSQIYIPQMYQMAMQNDGGINKSQIINPSQLMQTPIQSQQMMQPSQQQFYANQFEQINQPRMSNHMPVQAPIESQMKQRKAISNFRKKLYSKSKSQNKSTIIGQGQQSLSGTRNSKGPDESILKMSQKQVMINNLNKTTFGGNVPNDLNVTSQNTATYEHDHKKNKQNKPQNSNNDMSQSMISTSNNPSLPITIIQTPHVNNINNYNNQLYFHLNNCNGMTFNQELGGNPGDINQSIMSDGGLVNPGQHLMYMMQNDPALNQASSQIRMRRYKIQNNIDQ</sequence>
<dbReference type="FunFam" id="3.30.200.20:FF:000003">
    <property type="entry name" value="Non-specific serine/threonine protein kinase"/>
    <property type="match status" value="1"/>
</dbReference>
<feature type="compositionally biased region" description="Low complexity" evidence="7">
    <location>
        <begin position="583"/>
        <end position="597"/>
    </location>
</feature>
<keyword evidence="4 9" id="KW-0418">Kinase</keyword>
<evidence type="ECO:0000256" key="4">
    <source>
        <dbReference type="ARBA" id="ARBA00022777"/>
    </source>
</evidence>
<evidence type="ECO:0000256" key="2">
    <source>
        <dbReference type="ARBA" id="ARBA00022679"/>
    </source>
</evidence>
<dbReference type="GO" id="GO:0005737">
    <property type="term" value="C:cytoplasm"/>
    <property type="evidence" value="ECO:0007669"/>
    <property type="project" value="TreeGrafter"/>
</dbReference>
<dbReference type="PROSITE" id="PS00108">
    <property type="entry name" value="PROTEIN_KINASE_ST"/>
    <property type="match status" value="1"/>
</dbReference>